<feature type="signal peptide" evidence="5">
    <location>
        <begin position="1"/>
        <end position="20"/>
    </location>
</feature>
<feature type="chain" id="PRO_5016478607" description="Azurin" evidence="5">
    <location>
        <begin position="21"/>
        <end position="148"/>
    </location>
</feature>
<keyword evidence="2 5" id="KW-0479">Metal-binding</keyword>
<dbReference type="RefSeq" id="WP_108566608.1">
    <property type="nucleotide sequence ID" value="NZ_CP031769.1"/>
</dbReference>
<proteinExistence type="predicted"/>
<evidence type="ECO:0000313" key="8">
    <source>
        <dbReference type="Proteomes" id="UP000262073"/>
    </source>
</evidence>
<dbReference type="GO" id="GO:0042597">
    <property type="term" value="C:periplasmic space"/>
    <property type="evidence" value="ECO:0007669"/>
    <property type="project" value="UniProtKB-SubCell"/>
</dbReference>
<keyword evidence="8" id="KW-1185">Reference proteome</keyword>
<comment type="function">
    <text evidence="5">Transfers electrons from cytochrome c551 to cytochrome oxidase.</text>
</comment>
<accession>A0A346NKD6</accession>
<protein>
    <recommendedName>
        <fullName evidence="5">Azurin</fullName>
    </recommendedName>
</protein>
<evidence type="ECO:0000256" key="4">
    <source>
        <dbReference type="ARBA" id="ARBA00023008"/>
    </source>
</evidence>
<evidence type="ECO:0000256" key="3">
    <source>
        <dbReference type="ARBA" id="ARBA00022982"/>
    </source>
</evidence>
<dbReference type="EMBL" id="CP031769">
    <property type="protein sequence ID" value="AXR05993.1"/>
    <property type="molecule type" value="Genomic_DNA"/>
</dbReference>
<dbReference type="Pfam" id="PF00127">
    <property type="entry name" value="Copper-bind"/>
    <property type="match status" value="1"/>
</dbReference>
<comment type="subcellular location">
    <subcellularLocation>
        <location evidence="5">Periplasm</location>
    </subcellularLocation>
</comment>
<dbReference type="PANTHER" id="PTHR38439">
    <property type="entry name" value="AURACYANIN-B"/>
    <property type="match status" value="1"/>
</dbReference>
<keyword evidence="4 5" id="KW-0186">Copper</keyword>
<dbReference type="PANTHER" id="PTHR38439:SF2">
    <property type="entry name" value="OUTER MEMBRANE PROTEIN H.8"/>
    <property type="match status" value="1"/>
</dbReference>
<dbReference type="SUPFAM" id="SSF49503">
    <property type="entry name" value="Cupredoxins"/>
    <property type="match status" value="1"/>
</dbReference>
<dbReference type="InterPro" id="IPR050845">
    <property type="entry name" value="Cu-binding_ET"/>
</dbReference>
<name>A0A346NKD6_9ALTE</name>
<dbReference type="Proteomes" id="UP000262073">
    <property type="component" value="Chromosome"/>
</dbReference>
<feature type="domain" description="Blue (type 1) copper" evidence="6">
    <location>
        <begin position="22"/>
        <end position="148"/>
    </location>
</feature>
<keyword evidence="1 5" id="KW-0813">Transport</keyword>
<evidence type="ECO:0000259" key="6">
    <source>
        <dbReference type="Pfam" id="PF00127"/>
    </source>
</evidence>
<dbReference type="GO" id="GO:0005507">
    <property type="term" value="F:copper ion binding"/>
    <property type="evidence" value="ECO:0007669"/>
    <property type="project" value="UniProtKB-UniRule"/>
</dbReference>
<dbReference type="InterPro" id="IPR008972">
    <property type="entry name" value="Cupredoxin"/>
</dbReference>
<evidence type="ECO:0000256" key="5">
    <source>
        <dbReference type="RuleBase" id="RU363017"/>
    </source>
</evidence>
<evidence type="ECO:0000256" key="2">
    <source>
        <dbReference type="ARBA" id="ARBA00022723"/>
    </source>
</evidence>
<dbReference type="OrthoDB" id="9814063at2"/>
<sequence length="148" mass="15890">MKVKGLLAASLLLTAGAVSAQECETTIDSTDSMQFGKKEMSVPKSCDEFTVTLTHSGKMDKSVMGHNWVLTKPDDAQAVATDGMTAGMEENYLKPDDERVIAATKIIGGGEQTSVTFSVDELAGMDEYTFFCSFPGHMSMMKGTLTVK</sequence>
<dbReference type="CDD" id="cd13922">
    <property type="entry name" value="Azurin"/>
    <property type="match status" value="1"/>
</dbReference>
<reference evidence="7 8" key="1">
    <citation type="submission" date="2018-08" db="EMBL/GenBank/DDBJ databases">
        <title>Salinimonas sediminis sp. nov., a piezophilic bacterium isolated from a deep-sea sediment sample from the New Britain Trench.</title>
        <authorList>
            <person name="Cao J."/>
        </authorList>
    </citation>
    <scope>NUCLEOTIDE SEQUENCE [LARGE SCALE GENOMIC DNA]</scope>
    <source>
        <strain evidence="7 8">N102</strain>
    </source>
</reference>
<dbReference type="NCBIfam" id="TIGR02695">
    <property type="entry name" value="azurin"/>
    <property type="match status" value="1"/>
</dbReference>
<dbReference type="Gene3D" id="2.60.40.420">
    <property type="entry name" value="Cupredoxins - blue copper proteins"/>
    <property type="match status" value="1"/>
</dbReference>
<keyword evidence="5" id="KW-0574">Periplasm</keyword>
<dbReference type="InterPro" id="IPR000923">
    <property type="entry name" value="BlueCu_1"/>
</dbReference>
<dbReference type="KEGG" id="salm:D0Y50_06110"/>
<keyword evidence="3 5" id="KW-0249">Electron transport</keyword>
<evidence type="ECO:0000256" key="1">
    <source>
        <dbReference type="ARBA" id="ARBA00022448"/>
    </source>
</evidence>
<dbReference type="InterPro" id="IPR014068">
    <property type="entry name" value="Azurin"/>
</dbReference>
<organism evidence="7 8">
    <name type="scientific">Salinimonas sediminis</name>
    <dbReference type="NCBI Taxonomy" id="2303538"/>
    <lineage>
        <taxon>Bacteria</taxon>
        <taxon>Pseudomonadati</taxon>
        <taxon>Pseudomonadota</taxon>
        <taxon>Gammaproteobacteria</taxon>
        <taxon>Alteromonadales</taxon>
        <taxon>Alteromonadaceae</taxon>
        <taxon>Alteromonas/Salinimonas group</taxon>
        <taxon>Salinimonas</taxon>
    </lineage>
</organism>
<dbReference type="AlphaFoldDB" id="A0A346NKD6"/>
<keyword evidence="5" id="KW-0732">Signal</keyword>
<dbReference type="GO" id="GO:0009055">
    <property type="term" value="F:electron transfer activity"/>
    <property type="evidence" value="ECO:0007669"/>
    <property type="project" value="InterPro"/>
</dbReference>
<gene>
    <name evidence="7" type="primary">azu</name>
    <name evidence="7" type="ORF">D0Y50_06110</name>
</gene>
<evidence type="ECO:0000313" key="7">
    <source>
        <dbReference type="EMBL" id="AXR05993.1"/>
    </source>
</evidence>